<gene>
    <name evidence="4" type="ORF">HDF22_002644</name>
    <name evidence="3" type="ORF">HDF23_003127</name>
</gene>
<dbReference type="OrthoDB" id="799960at2"/>
<dbReference type="AlphaFoldDB" id="A0A1N6ZYR7"/>
<dbReference type="Pfam" id="PF09851">
    <property type="entry name" value="SHOCT"/>
    <property type="match status" value="1"/>
</dbReference>
<evidence type="ECO:0000313" key="4">
    <source>
        <dbReference type="EMBL" id="MBB6128523.1"/>
    </source>
</evidence>
<keyword evidence="1" id="KW-0812">Transmembrane</keyword>
<dbReference type="Proteomes" id="UP000541583">
    <property type="component" value="Unassembled WGS sequence"/>
</dbReference>
<dbReference type="RefSeq" id="WP_076373892.1">
    <property type="nucleotide sequence ID" value="NZ_FTMG01000006.1"/>
</dbReference>
<feature type="transmembrane region" description="Helical" evidence="1">
    <location>
        <begin position="9"/>
        <end position="28"/>
    </location>
</feature>
<reference evidence="5 6" key="1">
    <citation type="submission" date="2020-08" db="EMBL/GenBank/DDBJ databases">
        <title>Genomic Encyclopedia of Type Strains, Phase IV (KMG-V): Genome sequencing to study the core and pangenomes of soil and plant-associated prokaryotes.</title>
        <authorList>
            <person name="Whitman W."/>
        </authorList>
    </citation>
    <scope>NUCLEOTIDE SEQUENCE [LARGE SCALE GENOMIC DNA]</scope>
    <source>
        <strain evidence="3 5">ANJLi2</strain>
        <strain evidence="4 6">MP601</strain>
    </source>
</reference>
<evidence type="ECO:0000256" key="1">
    <source>
        <dbReference type="SAM" id="Phobius"/>
    </source>
</evidence>
<organism evidence="4 6">
    <name type="scientific">Mucilaginibacter lappiensis</name>
    <dbReference type="NCBI Taxonomy" id="354630"/>
    <lineage>
        <taxon>Bacteria</taxon>
        <taxon>Pseudomonadati</taxon>
        <taxon>Bacteroidota</taxon>
        <taxon>Sphingobacteriia</taxon>
        <taxon>Sphingobacteriales</taxon>
        <taxon>Sphingobacteriaceae</taxon>
        <taxon>Mucilaginibacter</taxon>
    </lineage>
</organism>
<comment type="caution">
    <text evidence="4">The sequence shown here is derived from an EMBL/GenBank/DDBJ whole genome shotgun (WGS) entry which is preliminary data.</text>
</comment>
<dbReference type="EMBL" id="JACHCA010000006">
    <property type="protein sequence ID" value="MBB6128523.1"/>
    <property type="molecule type" value="Genomic_DNA"/>
</dbReference>
<keyword evidence="5" id="KW-1185">Reference proteome</keyword>
<accession>A0A1N6ZYR7</accession>
<keyword evidence="1" id="KW-0472">Membrane</keyword>
<name>A0A1N6ZYR7_9SPHI</name>
<evidence type="ECO:0000313" key="3">
    <source>
        <dbReference type="EMBL" id="MBB6110371.1"/>
    </source>
</evidence>
<protein>
    <recommendedName>
        <fullName evidence="2">SHOCT domain-containing protein</fullName>
    </recommendedName>
</protein>
<dbReference type="EMBL" id="JACHCB010000007">
    <property type="protein sequence ID" value="MBB6110371.1"/>
    <property type="molecule type" value="Genomic_DNA"/>
</dbReference>
<proteinExistence type="predicted"/>
<feature type="domain" description="SHOCT" evidence="2">
    <location>
        <begin position="76"/>
        <end position="103"/>
    </location>
</feature>
<dbReference type="InterPro" id="IPR018649">
    <property type="entry name" value="SHOCT"/>
</dbReference>
<sequence length="108" mass="11876">MGGLGAPEIILIIIAFGIMIIPPIWGYNAGLNRTIGPVAGLLLGLFLSVFGVIIVYCSKRVDEQKFYNFPNQSSADELKKYKQLLDSGAITEAEYQIQKAKILNSNRD</sequence>
<evidence type="ECO:0000259" key="2">
    <source>
        <dbReference type="Pfam" id="PF09851"/>
    </source>
</evidence>
<dbReference type="Proteomes" id="UP000548326">
    <property type="component" value="Unassembled WGS sequence"/>
</dbReference>
<evidence type="ECO:0000313" key="5">
    <source>
        <dbReference type="Proteomes" id="UP000541583"/>
    </source>
</evidence>
<keyword evidence="1" id="KW-1133">Transmembrane helix</keyword>
<evidence type="ECO:0000313" key="6">
    <source>
        <dbReference type="Proteomes" id="UP000548326"/>
    </source>
</evidence>
<feature type="transmembrane region" description="Helical" evidence="1">
    <location>
        <begin position="34"/>
        <end position="57"/>
    </location>
</feature>